<reference evidence="1 2" key="1">
    <citation type="journal article" date="2008" name="Nature">
        <title>The genome of Laccaria bicolor provides insights into mycorrhizal symbiosis.</title>
        <authorList>
            <person name="Martin F."/>
            <person name="Aerts A."/>
            <person name="Ahren D."/>
            <person name="Brun A."/>
            <person name="Danchin E.G.J."/>
            <person name="Duchaussoy F."/>
            <person name="Gibon J."/>
            <person name="Kohler A."/>
            <person name="Lindquist E."/>
            <person name="Pereda V."/>
            <person name="Salamov A."/>
            <person name="Shapiro H.J."/>
            <person name="Wuyts J."/>
            <person name="Blaudez D."/>
            <person name="Buee M."/>
            <person name="Brokstein P."/>
            <person name="Canbaeck B."/>
            <person name="Cohen D."/>
            <person name="Courty P.E."/>
            <person name="Coutinho P.M."/>
            <person name="Delaruelle C."/>
            <person name="Detter J.C."/>
            <person name="Deveau A."/>
            <person name="DiFazio S."/>
            <person name="Duplessis S."/>
            <person name="Fraissinet-Tachet L."/>
            <person name="Lucic E."/>
            <person name="Frey-Klett P."/>
            <person name="Fourrey C."/>
            <person name="Feussner I."/>
            <person name="Gay G."/>
            <person name="Grimwood J."/>
            <person name="Hoegger P.J."/>
            <person name="Jain P."/>
            <person name="Kilaru S."/>
            <person name="Labbe J."/>
            <person name="Lin Y.C."/>
            <person name="Legue V."/>
            <person name="Le Tacon F."/>
            <person name="Marmeisse R."/>
            <person name="Melayah D."/>
            <person name="Montanini B."/>
            <person name="Muratet M."/>
            <person name="Nehls U."/>
            <person name="Niculita-Hirzel H."/>
            <person name="Oudot-Le Secq M.P."/>
            <person name="Peter M."/>
            <person name="Quesneville H."/>
            <person name="Rajashekar B."/>
            <person name="Reich M."/>
            <person name="Rouhier N."/>
            <person name="Schmutz J."/>
            <person name="Yin T."/>
            <person name="Chalot M."/>
            <person name="Henrissat B."/>
            <person name="Kuees U."/>
            <person name="Lucas S."/>
            <person name="Van de Peer Y."/>
            <person name="Podila G.K."/>
            <person name="Polle A."/>
            <person name="Pukkila P.J."/>
            <person name="Richardson P.M."/>
            <person name="Rouze P."/>
            <person name="Sanders I.R."/>
            <person name="Stajich J.E."/>
            <person name="Tunlid A."/>
            <person name="Tuskan G."/>
            <person name="Grigoriev I.V."/>
        </authorList>
    </citation>
    <scope>NUCLEOTIDE SEQUENCE [LARGE SCALE GENOMIC DNA]</scope>
    <source>
        <strain evidence="2">S238N-H82 / ATCC MYA-4686</strain>
    </source>
</reference>
<dbReference type="EMBL" id="DS547161">
    <property type="protein sequence ID" value="EDQ99626.1"/>
    <property type="molecule type" value="Genomic_DNA"/>
</dbReference>
<dbReference type="KEGG" id="lbc:LACBIDRAFT_316242"/>
<name>B0E0I5_LACBS</name>
<organism evidence="2">
    <name type="scientific">Laccaria bicolor (strain S238N-H82 / ATCC MYA-4686)</name>
    <name type="common">Bicoloured deceiver</name>
    <name type="synonym">Laccaria laccata var. bicolor</name>
    <dbReference type="NCBI Taxonomy" id="486041"/>
    <lineage>
        <taxon>Eukaryota</taxon>
        <taxon>Fungi</taxon>
        <taxon>Dikarya</taxon>
        <taxon>Basidiomycota</taxon>
        <taxon>Agaricomycotina</taxon>
        <taxon>Agaricomycetes</taxon>
        <taxon>Agaricomycetidae</taxon>
        <taxon>Agaricales</taxon>
        <taxon>Agaricineae</taxon>
        <taxon>Hydnangiaceae</taxon>
        <taxon>Laccaria</taxon>
    </lineage>
</organism>
<proteinExistence type="predicted"/>
<dbReference type="GeneID" id="6085389"/>
<evidence type="ECO:0000313" key="1">
    <source>
        <dbReference type="EMBL" id="EDQ99626.1"/>
    </source>
</evidence>
<dbReference type="InParanoid" id="B0E0I5"/>
<sequence length="69" mass="8110">MYTESRCRTFNSLSWPPYGPLDYCRQQYRFLYLFNATCHPTDSKSLQRHGSKRRLDAFIGVHLAPNALL</sequence>
<dbReference type="HOGENOM" id="CLU_2776361_0_0_1"/>
<dbReference type="AlphaFoldDB" id="B0E0I5"/>
<gene>
    <name evidence="1" type="ORF">LACBIDRAFT_316242</name>
</gene>
<dbReference type="Proteomes" id="UP000001194">
    <property type="component" value="Unassembled WGS sequence"/>
</dbReference>
<protein>
    <submittedName>
        <fullName evidence="1">Predicted protein</fullName>
    </submittedName>
</protein>
<keyword evidence="2" id="KW-1185">Reference proteome</keyword>
<accession>B0E0I5</accession>
<dbReference type="RefSeq" id="XP_001889737.1">
    <property type="nucleotide sequence ID" value="XM_001889702.1"/>
</dbReference>
<evidence type="ECO:0000313" key="2">
    <source>
        <dbReference type="Proteomes" id="UP000001194"/>
    </source>
</evidence>